<comment type="caution">
    <text evidence="10">The sequence shown here is derived from an EMBL/GenBank/DDBJ whole genome shotgun (WGS) entry which is preliminary data.</text>
</comment>
<accession>A0ABP8DUN0</accession>
<keyword evidence="4 10" id="KW-0067">ATP-binding</keyword>
<gene>
    <name evidence="10" type="ORF">GCM10022255_111000</name>
</gene>
<evidence type="ECO:0000256" key="1">
    <source>
        <dbReference type="ARBA" id="ARBA00004651"/>
    </source>
</evidence>
<keyword evidence="3" id="KW-0547">Nucleotide-binding</keyword>
<proteinExistence type="predicted"/>
<evidence type="ECO:0000259" key="8">
    <source>
        <dbReference type="PROSITE" id="PS50893"/>
    </source>
</evidence>
<evidence type="ECO:0000256" key="2">
    <source>
        <dbReference type="ARBA" id="ARBA00022692"/>
    </source>
</evidence>
<dbReference type="SMART" id="SM00382">
    <property type="entry name" value="AAA"/>
    <property type="match status" value="1"/>
</dbReference>
<comment type="subcellular location">
    <subcellularLocation>
        <location evidence="1">Cell membrane</location>
        <topology evidence="1">Multi-pass membrane protein</topology>
    </subcellularLocation>
</comment>
<dbReference type="InterPro" id="IPR017871">
    <property type="entry name" value="ABC_transporter-like_CS"/>
</dbReference>
<feature type="transmembrane region" description="Helical" evidence="7">
    <location>
        <begin position="153"/>
        <end position="173"/>
    </location>
</feature>
<evidence type="ECO:0000313" key="10">
    <source>
        <dbReference type="EMBL" id="GAA4263738.1"/>
    </source>
</evidence>
<dbReference type="Gene3D" id="3.40.50.300">
    <property type="entry name" value="P-loop containing nucleotide triphosphate hydrolases"/>
    <property type="match status" value="1"/>
</dbReference>
<dbReference type="Proteomes" id="UP001500620">
    <property type="component" value="Unassembled WGS sequence"/>
</dbReference>
<feature type="transmembrane region" description="Helical" evidence="7">
    <location>
        <begin position="73"/>
        <end position="95"/>
    </location>
</feature>
<evidence type="ECO:0000256" key="5">
    <source>
        <dbReference type="ARBA" id="ARBA00022989"/>
    </source>
</evidence>
<dbReference type="PANTHER" id="PTHR24221">
    <property type="entry name" value="ATP-BINDING CASSETTE SUB-FAMILY B"/>
    <property type="match status" value="1"/>
</dbReference>
<keyword evidence="2 7" id="KW-0812">Transmembrane</keyword>
<sequence length="618" mass="67605">MDPRQVQRPKGVRATLRLLAAALRLVWRAGPRDFIVVVVLQLVQALGFLALILQLQRLLSGLIDANTGGNAQGVAAGLVLFISANAVMGLAGAIINNRRQIIGERVTLYISSEILKVTCLAELDDFDDSDFHDRLQRAAVSAAGRPMMMVQSMITIGQSLFTLGSLWVALVMLQPWIGLAMIVVAVPVWIGGTRVGEAYFSFIVHIAGMDRARMYLFQLLTMRDPAKEIRAFNLARYLAARWRDTMTERIGMLAATLRKQLRASLISTLGSNVVLALAAGTLIVLNNRGVLTLAQTAAVAAAMLLFGQNLLGSIAETNEFFESAPIVSDLNQFLALEEQLMRHRAGIALPERFERIALEDVTFRYRDTNRDAVANIDFTINAGEVVALVGENGSGKTTLAKLIAGLYEPRSGAVCIDGVDLKDADLTAWRESVAVLFQDFIKYALTGTDNIRLGATGRPDDPDQVRAAATAAGADEFLSRLPQAYETILGPQFGRGVDLSLGQWQRVALARAFYRDAPLVILDEPTASLDARAERDLFDSVRQLYRNKTVVLISHRFSTVRTADRIIVLQDGRIVEQGSHPQLIANNGLYAELFAIQASAFIEEDLGHSDEVRQPVQP</sequence>
<reference evidence="11" key="1">
    <citation type="journal article" date="2019" name="Int. J. Syst. Evol. Microbiol.">
        <title>The Global Catalogue of Microorganisms (GCM) 10K type strain sequencing project: providing services to taxonomists for standard genome sequencing and annotation.</title>
        <authorList>
            <consortium name="The Broad Institute Genomics Platform"/>
            <consortium name="The Broad Institute Genome Sequencing Center for Infectious Disease"/>
            <person name="Wu L."/>
            <person name="Ma J."/>
        </authorList>
    </citation>
    <scope>NUCLEOTIDE SEQUENCE [LARGE SCALE GENOMIC DNA]</scope>
    <source>
        <strain evidence="11">JCM 17441</strain>
    </source>
</reference>
<dbReference type="InterPro" id="IPR039421">
    <property type="entry name" value="Type_1_exporter"/>
</dbReference>
<dbReference type="Gene3D" id="1.20.1560.10">
    <property type="entry name" value="ABC transporter type 1, transmembrane domain"/>
    <property type="match status" value="1"/>
</dbReference>
<dbReference type="InterPro" id="IPR027417">
    <property type="entry name" value="P-loop_NTPase"/>
</dbReference>
<protein>
    <submittedName>
        <fullName evidence="10">ABC transporter ATP-binding protein</fullName>
    </submittedName>
</protein>
<evidence type="ECO:0000256" key="6">
    <source>
        <dbReference type="ARBA" id="ARBA00023136"/>
    </source>
</evidence>
<evidence type="ECO:0000259" key="9">
    <source>
        <dbReference type="PROSITE" id="PS50929"/>
    </source>
</evidence>
<dbReference type="SUPFAM" id="SSF52540">
    <property type="entry name" value="P-loop containing nucleoside triphosphate hydrolases"/>
    <property type="match status" value="1"/>
</dbReference>
<dbReference type="InterPro" id="IPR003593">
    <property type="entry name" value="AAA+_ATPase"/>
</dbReference>
<dbReference type="PROSITE" id="PS50929">
    <property type="entry name" value="ABC_TM1F"/>
    <property type="match status" value="1"/>
</dbReference>
<dbReference type="InterPro" id="IPR011527">
    <property type="entry name" value="ABC1_TM_dom"/>
</dbReference>
<feature type="domain" description="ABC transporter" evidence="8">
    <location>
        <begin position="356"/>
        <end position="596"/>
    </location>
</feature>
<organism evidence="10 11">
    <name type="scientific">Dactylosporangium darangshiense</name>
    <dbReference type="NCBI Taxonomy" id="579108"/>
    <lineage>
        <taxon>Bacteria</taxon>
        <taxon>Bacillati</taxon>
        <taxon>Actinomycetota</taxon>
        <taxon>Actinomycetes</taxon>
        <taxon>Micromonosporales</taxon>
        <taxon>Micromonosporaceae</taxon>
        <taxon>Dactylosporangium</taxon>
    </lineage>
</organism>
<keyword evidence="11" id="KW-1185">Reference proteome</keyword>
<dbReference type="InterPro" id="IPR036640">
    <property type="entry name" value="ABC1_TM_sf"/>
</dbReference>
<dbReference type="PROSITE" id="PS00211">
    <property type="entry name" value="ABC_TRANSPORTER_1"/>
    <property type="match status" value="1"/>
</dbReference>
<dbReference type="PROSITE" id="PS50893">
    <property type="entry name" value="ABC_TRANSPORTER_2"/>
    <property type="match status" value="1"/>
</dbReference>
<evidence type="ECO:0000256" key="7">
    <source>
        <dbReference type="SAM" id="Phobius"/>
    </source>
</evidence>
<dbReference type="PANTHER" id="PTHR24221:SF646">
    <property type="entry name" value="HAEMOLYSIN SECRETION ATP-BINDING PROTEIN"/>
    <property type="match status" value="1"/>
</dbReference>
<dbReference type="InterPro" id="IPR003439">
    <property type="entry name" value="ABC_transporter-like_ATP-bd"/>
</dbReference>
<feature type="transmembrane region" description="Helical" evidence="7">
    <location>
        <begin position="34"/>
        <end position="53"/>
    </location>
</feature>
<feature type="transmembrane region" description="Helical" evidence="7">
    <location>
        <begin position="265"/>
        <end position="285"/>
    </location>
</feature>
<dbReference type="SUPFAM" id="SSF90123">
    <property type="entry name" value="ABC transporter transmembrane region"/>
    <property type="match status" value="1"/>
</dbReference>
<evidence type="ECO:0000256" key="3">
    <source>
        <dbReference type="ARBA" id="ARBA00022741"/>
    </source>
</evidence>
<dbReference type="Pfam" id="PF00005">
    <property type="entry name" value="ABC_tran"/>
    <property type="match status" value="1"/>
</dbReference>
<evidence type="ECO:0000256" key="4">
    <source>
        <dbReference type="ARBA" id="ARBA00022840"/>
    </source>
</evidence>
<keyword evidence="5 7" id="KW-1133">Transmembrane helix</keyword>
<dbReference type="GO" id="GO:0005524">
    <property type="term" value="F:ATP binding"/>
    <property type="evidence" value="ECO:0007669"/>
    <property type="project" value="UniProtKB-KW"/>
</dbReference>
<name>A0ABP8DUN0_9ACTN</name>
<dbReference type="EMBL" id="BAABAT010000078">
    <property type="protein sequence ID" value="GAA4263738.1"/>
    <property type="molecule type" value="Genomic_DNA"/>
</dbReference>
<feature type="domain" description="ABC transmembrane type-1" evidence="9">
    <location>
        <begin position="35"/>
        <end position="310"/>
    </location>
</feature>
<keyword evidence="6 7" id="KW-0472">Membrane</keyword>
<feature type="transmembrane region" description="Helical" evidence="7">
    <location>
        <begin position="179"/>
        <end position="204"/>
    </location>
</feature>
<evidence type="ECO:0000313" key="11">
    <source>
        <dbReference type="Proteomes" id="UP001500620"/>
    </source>
</evidence>
<dbReference type="RefSeq" id="WP_345143664.1">
    <property type="nucleotide sequence ID" value="NZ_BAABAT010000078.1"/>
</dbReference>